<organism evidence="1 2">
    <name type="scientific">Pluteus cervinus</name>
    <dbReference type="NCBI Taxonomy" id="181527"/>
    <lineage>
        <taxon>Eukaryota</taxon>
        <taxon>Fungi</taxon>
        <taxon>Dikarya</taxon>
        <taxon>Basidiomycota</taxon>
        <taxon>Agaricomycotina</taxon>
        <taxon>Agaricomycetes</taxon>
        <taxon>Agaricomycetidae</taxon>
        <taxon>Agaricales</taxon>
        <taxon>Pluteineae</taxon>
        <taxon>Pluteaceae</taxon>
        <taxon>Pluteus</taxon>
    </lineage>
</organism>
<sequence length="560" mass="62706">MSILHPQLQLSPAVNPPYDPHFEERCEIDKEIHKLERQLHLLRVKRNSLIPISTLPTDVLVDIFTLATTKLEDENASPKQMVEISWVCSPWRKVALDHPILWTEISGTLSHMWKKAFVQRSQPAAISIGVNRTYIVPELMEILISELPRIRHLDLDNGSAQKSERLTSSPAPILRSAKLWRVPLPEELFSGVAPSLMAIELIGCEGFHFRSVPFSQLTELKLSHPQPKPSIIEWLTGFSSLPNLQRITLDDALDTSLPASNPELASLLPHVDLPNLQFLTMNGFAETTLLCSILLCQISGHPNLVTHLKTSELHEHLPEYLRLLTHLRVFEPSHSLSLHISHSYFNVLVLGPDEEAVTSIEVLSRGLNRNQVVETLRQIPLHTLSSIAFVDTVGNGFPFPRELWSDILSPLPRLRTMQLSNMYAAPFMSYLGSFYASTTPPTTTLANDTKTGNESDVPPPLPFPALRSLKLEDLSKDPWALSSQVAHAFWKALQARMESGMGLEELILTDVGVARSEDVPLTKCAEKVQETEKEKPKYVPTSPSWAPMYVPTQPSWTLAG</sequence>
<gene>
    <name evidence="1" type="ORF">BDN72DRAFT_845877</name>
</gene>
<protein>
    <submittedName>
        <fullName evidence="1">Uncharacterized protein</fullName>
    </submittedName>
</protein>
<dbReference type="Proteomes" id="UP000308600">
    <property type="component" value="Unassembled WGS sequence"/>
</dbReference>
<name>A0ACD3AGZ8_9AGAR</name>
<evidence type="ECO:0000313" key="1">
    <source>
        <dbReference type="EMBL" id="TFK65168.1"/>
    </source>
</evidence>
<dbReference type="EMBL" id="ML208446">
    <property type="protein sequence ID" value="TFK65168.1"/>
    <property type="molecule type" value="Genomic_DNA"/>
</dbReference>
<reference evidence="1 2" key="1">
    <citation type="journal article" date="2019" name="Nat. Ecol. Evol.">
        <title>Megaphylogeny resolves global patterns of mushroom evolution.</title>
        <authorList>
            <person name="Varga T."/>
            <person name="Krizsan K."/>
            <person name="Foldi C."/>
            <person name="Dima B."/>
            <person name="Sanchez-Garcia M."/>
            <person name="Sanchez-Ramirez S."/>
            <person name="Szollosi G.J."/>
            <person name="Szarkandi J.G."/>
            <person name="Papp V."/>
            <person name="Albert L."/>
            <person name="Andreopoulos W."/>
            <person name="Angelini C."/>
            <person name="Antonin V."/>
            <person name="Barry K.W."/>
            <person name="Bougher N.L."/>
            <person name="Buchanan P."/>
            <person name="Buyck B."/>
            <person name="Bense V."/>
            <person name="Catcheside P."/>
            <person name="Chovatia M."/>
            <person name="Cooper J."/>
            <person name="Damon W."/>
            <person name="Desjardin D."/>
            <person name="Finy P."/>
            <person name="Geml J."/>
            <person name="Haridas S."/>
            <person name="Hughes K."/>
            <person name="Justo A."/>
            <person name="Karasinski D."/>
            <person name="Kautmanova I."/>
            <person name="Kiss B."/>
            <person name="Kocsube S."/>
            <person name="Kotiranta H."/>
            <person name="LaButti K.M."/>
            <person name="Lechner B.E."/>
            <person name="Liimatainen K."/>
            <person name="Lipzen A."/>
            <person name="Lukacs Z."/>
            <person name="Mihaltcheva S."/>
            <person name="Morgado L.N."/>
            <person name="Niskanen T."/>
            <person name="Noordeloos M.E."/>
            <person name="Ohm R.A."/>
            <person name="Ortiz-Santana B."/>
            <person name="Ovrebo C."/>
            <person name="Racz N."/>
            <person name="Riley R."/>
            <person name="Savchenko A."/>
            <person name="Shiryaev A."/>
            <person name="Soop K."/>
            <person name="Spirin V."/>
            <person name="Szebenyi C."/>
            <person name="Tomsovsky M."/>
            <person name="Tulloss R.E."/>
            <person name="Uehling J."/>
            <person name="Grigoriev I.V."/>
            <person name="Vagvolgyi C."/>
            <person name="Papp T."/>
            <person name="Martin F.M."/>
            <person name="Miettinen O."/>
            <person name="Hibbett D.S."/>
            <person name="Nagy L.G."/>
        </authorList>
    </citation>
    <scope>NUCLEOTIDE SEQUENCE [LARGE SCALE GENOMIC DNA]</scope>
    <source>
        <strain evidence="1 2">NL-1719</strain>
    </source>
</reference>
<evidence type="ECO:0000313" key="2">
    <source>
        <dbReference type="Proteomes" id="UP000308600"/>
    </source>
</evidence>
<keyword evidence="2" id="KW-1185">Reference proteome</keyword>
<accession>A0ACD3AGZ8</accession>
<proteinExistence type="predicted"/>